<protein>
    <recommendedName>
        <fullName evidence="3">MoaB/Mog domain-containing protein</fullName>
    </recommendedName>
</protein>
<dbReference type="Pfam" id="PF03453">
    <property type="entry name" value="MoeA_N"/>
    <property type="match status" value="1"/>
</dbReference>
<dbReference type="SUPFAM" id="SSF63882">
    <property type="entry name" value="MoeA N-terminal region -like"/>
    <property type="match status" value="1"/>
</dbReference>
<dbReference type="SMART" id="SM00852">
    <property type="entry name" value="MoCF_biosynth"/>
    <property type="match status" value="1"/>
</dbReference>
<dbReference type="PANTHER" id="PTHR10192:SF5">
    <property type="entry name" value="GEPHYRIN"/>
    <property type="match status" value="1"/>
</dbReference>
<dbReference type="GO" id="GO:0005829">
    <property type="term" value="C:cytosol"/>
    <property type="evidence" value="ECO:0007669"/>
    <property type="project" value="TreeGrafter"/>
</dbReference>
<organism evidence="4">
    <name type="scientific">marine metagenome</name>
    <dbReference type="NCBI Taxonomy" id="408172"/>
    <lineage>
        <taxon>unclassified sequences</taxon>
        <taxon>metagenomes</taxon>
        <taxon>ecological metagenomes</taxon>
    </lineage>
</organism>
<dbReference type="UniPathway" id="UPA00344"/>
<dbReference type="InterPro" id="IPR038987">
    <property type="entry name" value="MoeA-like"/>
</dbReference>
<dbReference type="InterPro" id="IPR001453">
    <property type="entry name" value="MoaB/Mog_dom"/>
</dbReference>
<evidence type="ECO:0000313" key="4">
    <source>
        <dbReference type="EMBL" id="SVB14674.1"/>
    </source>
</evidence>
<dbReference type="Gene3D" id="3.40.980.10">
    <property type="entry name" value="MoaB/Mog-like domain"/>
    <property type="match status" value="1"/>
</dbReference>
<dbReference type="NCBIfam" id="TIGR00177">
    <property type="entry name" value="molyb_syn"/>
    <property type="match status" value="1"/>
</dbReference>
<dbReference type="InterPro" id="IPR036688">
    <property type="entry name" value="MoeA_C_domain_IV_sf"/>
</dbReference>
<name>A0A382BLW8_9ZZZZ</name>
<dbReference type="InterPro" id="IPR036135">
    <property type="entry name" value="MoeA_linker/N_sf"/>
</dbReference>
<keyword evidence="2" id="KW-0501">Molybdenum cofactor biosynthesis</keyword>
<dbReference type="CDD" id="cd00887">
    <property type="entry name" value="MoeA"/>
    <property type="match status" value="1"/>
</dbReference>
<dbReference type="PROSITE" id="PS01079">
    <property type="entry name" value="MOCF_BIOSYNTHESIS_2"/>
    <property type="match status" value="1"/>
</dbReference>
<evidence type="ECO:0000256" key="1">
    <source>
        <dbReference type="ARBA" id="ARBA00005046"/>
    </source>
</evidence>
<dbReference type="SUPFAM" id="SSF63867">
    <property type="entry name" value="MoeA C-terminal domain-like"/>
    <property type="match status" value="1"/>
</dbReference>
<dbReference type="Gene3D" id="2.40.340.10">
    <property type="entry name" value="MoeA, C-terminal, domain IV"/>
    <property type="match status" value="1"/>
</dbReference>
<reference evidence="4" key="1">
    <citation type="submission" date="2018-05" db="EMBL/GenBank/DDBJ databases">
        <authorList>
            <person name="Lanie J.A."/>
            <person name="Ng W.-L."/>
            <person name="Kazmierczak K.M."/>
            <person name="Andrzejewski T.M."/>
            <person name="Davidsen T.M."/>
            <person name="Wayne K.J."/>
            <person name="Tettelin H."/>
            <person name="Glass J.I."/>
            <person name="Rusch D."/>
            <person name="Podicherti R."/>
            <person name="Tsui H.-C.T."/>
            <person name="Winkler M.E."/>
        </authorList>
    </citation>
    <scope>NUCLEOTIDE SEQUENCE</scope>
</reference>
<dbReference type="Gene3D" id="3.90.105.10">
    <property type="entry name" value="Molybdopterin biosynthesis moea protein, domain 2"/>
    <property type="match status" value="1"/>
</dbReference>
<evidence type="ECO:0000259" key="3">
    <source>
        <dbReference type="SMART" id="SM00852"/>
    </source>
</evidence>
<sequence>MDGIAIRFSSFKSNKIKYRIAATAHAGEPIKELIDPNDCIEIMTGAVIPNKADCIIPVEYLSFINKSAQINLNYKAEKNHFIHKKGSDYKRGTELLRPGKKITPMDIAIITSCGLESVLVSKQPTISILSNGNELISGNRAIKPHQIRLSNGPSIISMLQQQGFDKCVHEHLIDEKSILRKRISNHLDKSNIVIISGGVSMGKTDFIPDILKELAVDCVFHKISQRPGKPMWFGIGPQKQAVFSLPGNPVSSLTCSRQYVIPALYHASSYQIGPQEYVEIEQDITYKPKLTNFLPVKTKAKTNGKLIAKPIFTNTSGDFRALSDTDGYIELKSEKTHFKKGQNIPFHRWKLL</sequence>
<proteinExistence type="predicted"/>
<dbReference type="InterPro" id="IPR005111">
    <property type="entry name" value="MoeA_C_domain_IV"/>
</dbReference>
<dbReference type="Pfam" id="PF03454">
    <property type="entry name" value="MoeA_C"/>
    <property type="match status" value="1"/>
</dbReference>
<dbReference type="Pfam" id="PF00994">
    <property type="entry name" value="MoCF_biosynth"/>
    <property type="match status" value="1"/>
</dbReference>
<dbReference type="SUPFAM" id="SSF53218">
    <property type="entry name" value="Molybdenum cofactor biosynthesis proteins"/>
    <property type="match status" value="1"/>
</dbReference>
<dbReference type="Gene3D" id="2.170.190.11">
    <property type="entry name" value="Molybdopterin biosynthesis moea protein, domain 3"/>
    <property type="match status" value="1"/>
</dbReference>
<dbReference type="EMBL" id="UINC01030376">
    <property type="protein sequence ID" value="SVB14674.1"/>
    <property type="molecule type" value="Genomic_DNA"/>
</dbReference>
<dbReference type="InterPro" id="IPR008284">
    <property type="entry name" value="MoCF_biosynth_CS"/>
</dbReference>
<evidence type="ECO:0000256" key="2">
    <source>
        <dbReference type="ARBA" id="ARBA00023150"/>
    </source>
</evidence>
<feature type="domain" description="MoaB/Mog" evidence="3">
    <location>
        <begin position="127"/>
        <end position="266"/>
    </location>
</feature>
<comment type="pathway">
    <text evidence="1">Cofactor biosynthesis; molybdopterin biosynthesis.</text>
</comment>
<dbReference type="GO" id="GO:0006777">
    <property type="term" value="P:Mo-molybdopterin cofactor biosynthetic process"/>
    <property type="evidence" value="ECO:0007669"/>
    <property type="project" value="UniProtKB-KW"/>
</dbReference>
<dbReference type="InterPro" id="IPR036425">
    <property type="entry name" value="MoaB/Mog-like_dom_sf"/>
</dbReference>
<dbReference type="AlphaFoldDB" id="A0A382BLW8"/>
<accession>A0A382BLW8</accession>
<dbReference type="GO" id="GO:0061599">
    <property type="term" value="F:molybdopterin molybdotransferase activity"/>
    <property type="evidence" value="ECO:0007669"/>
    <property type="project" value="TreeGrafter"/>
</dbReference>
<gene>
    <name evidence="4" type="ORF">METZ01_LOCUS167528</name>
</gene>
<dbReference type="InterPro" id="IPR005110">
    <property type="entry name" value="MoeA_linker/N"/>
</dbReference>
<dbReference type="PANTHER" id="PTHR10192">
    <property type="entry name" value="MOLYBDOPTERIN BIOSYNTHESIS PROTEIN"/>
    <property type="match status" value="1"/>
</dbReference>